<feature type="transmembrane region" description="Helical" evidence="8">
    <location>
        <begin position="174"/>
        <end position="195"/>
    </location>
</feature>
<evidence type="ECO:0000313" key="12">
    <source>
        <dbReference type="Proteomes" id="UP000249464"/>
    </source>
</evidence>
<feature type="signal peptide" evidence="9">
    <location>
        <begin position="1"/>
        <end position="27"/>
    </location>
</feature>
<feature type="region of interest" description="Disordered" evidence="7">
    <location>
        <begin position="454"/>
        <end position="474"/>
    </location>
</feature>
<dbReference type="InterPro" id="IPR025256">
    <property type="entry name" value="TM7S3/TM198-like_dom"/>
</dbReference>
<sequence length="660" mass="71104">MGRSGRVLPSSTLSALSALAWATLSLAAATVGHAPAPGRLLRRNPDGFTPSNQIPYGGEAYYTNYRKSPAVVLTAVAALLAGVYLCLFGKRGWRFTTGLCTALMGQLLTWIIITNVAAIDLKGIAIWGFSMIGFVVGFAVGALLWRFGIVVAGADGGLALALGLNLMVPHESNSPTWISIGVLSAVFAIFCPLLSQTYGMATCSLTGSFILGLGIDLFVEQASGFSLGLRYIFDQRHLPPDLMYQPSEVTRVFLGVMWGLTVIATVFQTWRWRQHPFERTGDAFTNLQGERTEEAACSLNARSVRSEERLRESRAHTFSMITCAGKRTSWEPQNRSETKMDHLASLGPIHMSCTSTFEGRPIPTPPGVVHHNEPPSPPSSIVSTEFARGLHSRPPTEYDHSRRIDPHDSVVLLRPIPRYAEPNPGPTPCYEETLTDTTLRPVEPVGVPGRQTPSFEGVGSAPGNPTPVGSNLTKRTSYRKPVPPLVDPQFENAASNISKGSKSPPIENGGDSSAAHEKYAFEIPMAQGFASGRRYPLDERGDDATLDDSGSETPIFGTNSQIREVGPPTDTYATESATGTRRQAEASIRQVRPVLVSRFTSTTDHLPMANGVHSPLGEPGVQFAARPNPREIVPSVLFWPEGMPASSRGKSPGVSSSPKS</sequence>
<keyword evidence="3 8" id="KW-0812">Transmembrane</keyword>
<evidence type="ECO:0000256" key="1">
    <source>
        <dbReference type="ARBA" id="ARBA00004141"/>
    </source>
</evidence>
<dbReference type="GO" id="GO:0005886">
    <property type="term" value="C:plasma membrane"/>
    <property type="evidence" value="ECO:0007669"/>
    <property type="project" value="TreeGrafter"/>
</dbReference>
<feature type="transmembrane region" description="Helical" evidence="8">
    <location>
        <begin position="124"/>
        <end position="144"/>
    </location>
</feature>
<accession>A0A2X0LYX3</accession>
<keyword evidence="5 8" id="KW-0472">Membrane</keyword>
<evidence type="ECO:0000256" key="9">
    <source>
        <dbReference type="SAM" id="SignalP"/>
    </source>
</evidence>
<reference evidence="11 12" key="1">
    <citation type="submission" date="2016-11" db="EMBL/GenBank/DDBJ databases">
        <authorList>
            <person name="Jaros S."/>
            <person name="Januszkiewicz K."/>
            <person name="Wedrychowicz H."/>
        </authorList>
    </citation>
    <scope>NUCLEOTIDE SEQUENCE [LARGE SCALE GENOMIC DNA]</scope>
</reference>
<protein>
    <recommendedName>
        <fullName evidence="6">Transmembrane protein 198</fullName>
    </recommendedName>
</protein>
<evidence type="ECO:0000256" key="5">
    <source>
        <dbReference type="ARBA" id="ARBA00023136"/>
    </source>
</evidence>
<feature type="transmembrane region" description="Helical" evidence="8">
    <location>
        <begin position="70"/>
        <end position="88"/>
    </location>
</feature>
<evidence type="ECO:0000259" key="10">
    <source>
        <dbReference type="Pfam" id="PF13886"/>
    </source>
</evidence>
<evidence type="ECO:0000256" key="4">
    <source>
        <dbReference type="ARBA" id="ARBA00022989"/>
    </source>
</evidence>
<feature type="transmembrane region" description="Helical" evidence="8">
    <location>
        <begin position="252"/>
        <end position="270"/>
    </location>
</feature>
<feature type="transmembrane region" description="Helical" evidence="8">
    <location>
        <begin position="149"/>
        <end position="168"/>
    </location>
</feature>
<dbReference type="AlphaFoldDB" id="A0A2X0LYX3"/>
<feature type="region of interest" description="Disordered" evidence="7">
    <location>
        <begin position="640"/>
        <end position="660"/>
    </location>
</feature>
<feature type="region of interest" description="Disordered" evidence="7">
    <location>
        <begin position="533"/>
        <end position="583"/>
    </location>
</feature>
<dbReference type="Proteomes" id="UP000249464">
    <property type="component" value="Unassembled WGS sequence"/>
</dbReference>
<feature type="compositionally biased region" description="Polar residues" evidence="7">
    <location>
        <begin position="571"/>
        <end position="581"/>
    </location>
</feature>
<evidence type="ECO:0000256" key="2">
    <source>
        <dbReference type="ARBA" id="ARBA00006244"/>
    </source>
</evidence>
<comment type="subcellular location">
    <subcellularLocation>
        <location evidence="1">Membrane</location>
        <topology evidence="1">Multi-pass membrane protein</topology>
    </subcellularLocation>
</comment>
<dbReference type="PANTHER" id="PTHR31247:SF5">
    <property type="entry name" value="DUF4203 DOMAIN-CONTAINING PROTEIN"/>
    <property type="match status" value="1"/>
</dbReference>
<organism evidence="11 12">
    <name type="scientific">Microbotryum silenes-dioicae</name>
    <dbReference type="NCBI Taxonomy" id="796604"/>
    <lineage>
        <taxon>Eukaryota</taxon>
        <taxon>Fungi</taxon>
        <taxon>Dikarya</taxon>
        <taxon>Basidiomycota</taxon>
        <taxon>Pucciniomycotina</taxon>
        <taxon>Microbotryomycetes</taxon>
        <taxon>Microbotryales</taxon>
        <taxon>Microbotryaceae</taxon>
        <taxon>Microbotryum</taxon>
    </lineage>
</organism>
<evidence type="ECO:0000256" key="3">
    <source>
        <dbReference type="ARBA" id="ARBA00022692"/>
    </source>
</evidence>
<feature type="compositionally biased region" description="Low complexity" evidence="7">
    <location>
        <begin position="646"/>
        <end position="660"/>
    </location>
</feature>
<dbReference type="Pfam" id="PF13886">
    <property type="entry name" value="TM7S3_TM198"/>
    <property type="match status" value="1"/>
</dbReference>
<feature type="domain" description="TM7S3/TM198-like" evidence="10">
    <location>
        <begin position="76"/>
        <end position="268"/>
    </location>
</feature>
<evidence type="ECO:0000256" key="7">
    <source>
        <dbReference type="SAM" id="MobiDB-lite"/>
    </source>
</evidence>
<feature type="chain" id="PRO_5016143156" description="Transmembrane protein 198" evidence="9">
    <location>
        <begin position="28"/>
        <end position="660"/>
    </location>
</feature>
<keyword evidence="9" id="KW-0732">Signal</keyword>
<name>A0A2X0LYX3_9BASI</name>
<dbReference type="EMBL" id="FQNC01000041">
    <property type="protein sequence ID" value="SGY33510.1"/>
    <property type="molecule type" value="Genomic_DNA"/>
</dbReference>
<evidence type="ECO:0000256" key="8">
    <source>
        <dbReference type="SAM" id="Phobius"/>
    </source>
</evidence>
<dbReference type="PANTHER" id="PTHR31247">
    <property type="entry name" value="TRANSMEMBRANE PROTEIN 198 FAMILY MEMBER"/>
    <property type="match status" value="1"/>
</dbReference>
<evidence type="ECO:0000256" key="6">
    <source>
        <dbReference type="ARBA" id="ARBA00049737"/>
    </source>
</evidence>
<keyword evidence="12" id="KW-1185">Reference proteome</keyword>
<proteinExistence type="inferred from homology"/>
<comment type="similarity">
    <text evidence="2">Belongs to the TMEM198 family.</text>
</comment>
<gene>
    <name evidence="11" type="primary">BQ5605_C002g01506</name>
    <name evidence="11" type="ORF">BQ5605_C002G01506</name>
</gene>
<feature type="transmembrane region" description="Helical" evidence="8">
    <location>
        <begin position="95"/>
        <end position="118"/>
    </location>
</feature>
<keyword evidence="4 8" id="KW-1133">Transmembrane helix</keyword>
<dbReference type="InterPro" id="IPR040236">
    <property type="entry name" value="TMEM198"/>
</dbReference>
<evidence type="ECO:0000313" key="11">
    <source>
        <dbReference type="EMBL" id="SGY33510.1"/>
    </source>
</evidence>